<organism evidence="10 11">
    <name type="scientific">Akkermansia muciniphila</name>
    <dbReference type="NCBI Taxonomy" id="239935"/>
    <lineage>
        <taxon>Bacteria</taxon>
        <taxon>Pseudomonadati</taxon>
        <taxon>Verrucomicrobiota</taxon>
        <taxon>Verrucomicrobiia</taxon>
        <taxon>Verrucomicrobiales</taxon>
        <taxon>Akkermansiaceae</taxon>
        <taxon>Akkermansia</taxon>
    </lineage>
</organism>
<dbReference type="InterPro" id="IPR015365">
    <property type="entry name" value="Elong-fact-P_C"/>
</dbReference>
<dbReference type="Gene3D" id="2.40.50.140">
    <property type="entry name" value="Nucleic acid-binding proteins"/>
    <property type="match status" value="2"/>
</dbReference>
<dbReference type="FunFam" id="2.40.50.140:FF:000004">
    <property type="entry name" value="Elongation factor P"/>
    <property type="match status" value="1"/>
</dbReference>
<dbReference type="GO" id="GO:0043043">
    <property type="term" value="P:peptide biosynthetic process"/>
    <property type="evidence" value="ECO:0007669"/>
    <property type="project" value="InterPro"/>
</dbReference>
<dbReference type="NCBIfam" id="NF001810">
    <property type="entry name" value="PRK00529.1"/>
    <property type="match status" value="1"/>
</dbReference>
<accession>A0A2N8HJQ7</accession>
<dbReference type="InterPro" id="IPR011768">
    <property type="entry name" value="Transl_elongation_fac_P"/>
</dbReference>
<comment type="caution">
    <text evidence="10">The sequence shown here is derived from an EMBL/GenBank/DDBJ whole genome shotgun (WGS) entry which is preliminary data.</text>
</comment>
<evidence type="ECO:0000256" key="1">
    <source>
        <dbReference type="ARBA" id="ARBA00004496"/>
    </source>
</evidence>
<evidence type="ECO:0000256" key="9">
    <source>
        <dbReference type="RuleBase" id="RU004389"/>
    </source>
</evidence>
<dbReference type="SUPFAM" id="SSF50249">
    <property type="entry name" value="Nucleic acid-binding proteins"/>
    <property type="match status" value="2"/>
</dbReference>
<evidence type="ECO:0000256" key="4">
    <source>
        <dbReference type="ARBA" id="ARBA00022490"/>
    </source>
</evidence>
<proteinExistence type="inferred from homology"/>
<evidence type="ECO:0000256" key="2">
    <source>
        <dbReference type="ARBA" id="ARBA00004815"/>
    </source>
</evidence>
<dbReference type="AlphaFoldDB" id="A0A2N8HJQ7"/>
<dbReference type="CDD" id="cd04470">
    <property type="entry name" value="S1_EF-P_repeat_1"/>
    <property type="match status" value="1"/>
</dbReference>
<dbReference type="PIRSF" id="PIRSF005901">
    <property type="entry name" value="EF-P"/>
    <property type="match status" value="1"/>
</dbReference>
<keyword evidence="6 7" id="KW-0648">Protein biosynthesis</keyword>
<name>A0A2N8HJQ7_9BACT</name>
<comment type="similarity">
    <text evidence="3 7 9">Belongs to the elongation factor P family.</text>
</comment>
<dbReference type="InterPro" id="IPR013852">
    <property type="entry name" value="Transl_elong_P/YeiP_CS"/>
</dbReference>
<dbReference type="Pfam" id="PF09285">
    <property type="entry name" value="Elong-fact-P_C"/>
    <property type="match status" value="1"/>
</dbReference>
<evidence type="ECO:0000256" key="5">
    <source>
        <dbReference type="ARBA" id="ARBA00022768"/>
    </source>
</evidence>
<dbReference type="GO" id="GO:0005829">
    <property type="term" value="C:cytosol"/>
    <property type="evidence" value="ECO:0007669"/>
    <property type="project" value="UniProtKB-ARBA"/>
</dbReference>
<evidence type="ECO:0000256" key="7">
    <source>
        <dbReference type="HAMAP-Rule" id="MF_00141"/>
    </source>
</evidence>
<dbReference type="GO" id="GO:0003746">
    <property type="term" value="F:translation elongation factor activity"/>
    <property type="evidence" value="ECO:0007669"/>
    <property type="project" value="UniProtKB-UniRule"/>
</dbReference>
<dbReference type="PANTHER" id="PTHR30053">
    <property type="entry name" value="ELONGATION FACTOR P"/>
    <property type="match status" value="1"/>
</dbReference>
<dbReference type="InterPro" id="IPR020599">
    <property type="entry name" value="Transl_elong_fac_P/YeiP"/>
</dbReference>
<dbReference type="Pfam" id="PF08207">
    <property type="entry name" value="EFP_N"/>
    <property type="match status" value="1"/>
</dbReference>
<dbReference type="SUPFAM" id="SSF50104">
    <property type="entry name" value="Translation proteins SH3-like domain"/>
    <property type="match status" value="1"/>
</dbReference>
<comment type="pathway">
    <text evidence="2 7">Protein biosynthesis; polypeptide chain elongation.</text>
</comment>
<dbReference type="InterPro" id="IPR013185">
    <property type="entry name" value="Transl_elong_KOW-like"/>
</dbReference>
<sequence>MAKVPVINLRKGHAVNHNNDVCVVVSMEHKCPPRMASYVQMSIRSISTKKVYNLRLTSNESLEGVNLAREEYEFSYIDGMGYHFMNPDTYEDITVSPDIVEPVKDYLMEGNIYILLFTDETVVSVELPAAITMEVAEAPEGVKGDSANNVYKSATMTTGLVVQVPLFIKPGEKISVKTEDGSYLGRVN</sequence>
<dbReference type="UniPathway" id="UPA00345"/>
<dbReference type="InterPro" id="IPR014722">
    <property type="entry name" value="Rib_uL2_dom2"/>
</dbReference>
<dbReference type="SMART" id="SM00841">
    <property type="entry name" value="Elong-fact-P_C"/>
    <property type="match status" value="1"/>
</dbReference>
<keyword evidence="4 7" id="KW-0963">Cytoplasm</keyword>
<dbReference type="Gene3D" id="2.30.30.30">
    <property type="match status" value="1"/>
</dbReference>
<evidence type="ECO:0000256" key="8">
    <source>
        <dbReference type="NCBIfam" id="TIGR00038"/>
    </source>
</evidence>
<dbReference type="EMBL" id="PJKA01000013">
    <property type="protein sequence ID" value="PNC16864.1"/>
    <property type="molecule type" value="Genomic_DNA"/>
</dbReference>
<dbReference type="InterPro" id="IPR008991">
    <property type="entry name" value="Translation_prot_SH3-like_sf"/>
</dbReference>
<evidence type="ECO:0000256" key="6">
    <source>
        <dbReference type="ARBA" id="ARBA00022917"/>
    </source>
</evidence>
<evidence type="ECO:0000313" key="10">
    <source>
        <dbReference type="EMBL" id="PNC16864.1"/>
    </source>
</evidence>
<dbReference type="CDD" id="cd05794">
    <property type="entry name" value="S1_EF-P_repeat_2"/>
    <property type="match status" value="1"/>
</dbReference>
<dbReference type="InterPro" id="IPR012340">
    <property type="entry name" value="NA-bd_OB-fold"/>
</dbReference>
<dbReference type="OrthoDB" id="9801844at2"/>
<dbReference type="Proteomes" id="UP000236000">
    <property type="component" value="Unassembled WGS sequence"/>
</dbReference>
<evidence type="ECO:0000256" key="3">
    <source>
        <dbReference type="ARBA" id="ARBA00009479"/>
    </source>
</evidence>
<reference evidence="10 11" key="1">
    <citation type="journal article" date="2017" name="BMC Genomics">
        <title>Genome sequencing of 39 Akkermansia muciniphila isolates reveals its population structure, genomic and functional diverisity, and global distribution in mammalian gut microbiotas.</title>
        <authorList>
            <person name="Guo X."/>
            <person name="Li S."/>
            <person name="Zhang J."/>
            <person name="Wu F."/>
            <person name="Li X."/>
            <person name="Wu D."/>
            <person name="Zhang M."/>
            <person name="Ou Z."/>
            <person name="Jie Z."/>
            <person name="Yan Q."/>
            <person name="Li P."/>
            <person name="Yi J."/>
            <person name="Peng Y."/>
        </authorList>
    </citation>
    <scope>NUCLEOTIDE SEQUENCE [LARGE SCALE GENOMIC DNA]</scope>
    <source>
        <strain evidence="10 11">GP24</strain>
    </source>
</reference>
<dbReference type="SMART" id="SM01185">
    <property type="entry name" value="EFP"/>
    <property type="match status" value="1"/>
</dbReference>
<dbReference type="Pfam" id="PF01132">
    <property type="entry name" value="EFP"/>
    <property type="match status" value="1"/>
</dbReference>
<comment type="subcellular location">
    <subcellularLocation>
        <location evidence="1 7">Cytoplasm</location>
    </subcellularLocation>
</comment>
<dbReference type="HAMAP" id="MF_00141">
    <property type="entry name" value="EF_P"/>
    <property type="match status" value="1"/>
</dbReference>
<evidence type="ECO:0000313" key="11">
    <source>
        <dbReference type="Proteomes" id="UP000236000"/>
    </source>
</evidence>
<gene>
    <name evidence="7 10" type="primary">efp</name>
    <name evidence="10" type="ORF">CXU22_09400</name>
</gene>
<protein>
    <recommendedName>
        <fullName evidence="7 8">Elongation factor P</fullName>
        <shortName evidence="7">EF-P</shortName>
    </recommendedName>
</protein>
<comment type="function">
    <text evidence="7">Involved in peptide bond synthesis. Stimulates efficient translation and peptide-bond synthesis on native or reconstituted 70S ribosomes in vitro. Probably functions indirectly by altering the affinity of the ribosome for aminoacyl-tRNA, thus increasing their reactivity as acceptors for peptidyl transferase.</text>
</comment>
<dbReference type="InterPro" id="IPR001059">
    <property type="entry name" value="Transl_elong_P/YeiP_cen"/>
</dbReference>
<dbReference type="GeneID" id="84024162"/>
<keyword evidence="5 7" id="KW-0251">Elongation factor</keyword>
<dbReference type="PANTHER" id="PTHR30053:SF14">
    <property type="entry name" value="TRANSLATION ELONGATION FACTOR KOW-LIKE DOMAIN-CONTAINING PROTEIN"/>
    <property type="match status" value="1"/>
</dbReference>
<dbReference type="PROSITE" id="PS01275">
    <property type="entry name" value="EFP"/>
    <property type="match status" value="1"/>
</dbReference>
<dbReference type="RefSeq" id="WP_022396830.1">
    <property type="nucleotide sequence ID" value="NZ_CABMLK010000002.1"/>
</dbReference>
<dbReference type="NCBIfam" id="TIGR00038">
    <property type="entry name" value="efp"/>
    <property type="match status" value="1"/>
</dbReference>